<keyword evidence="3" id="KW-1185">Reference proteome</keyword>
<dbReference type="Pfam" id="PF13242">
    <property type="entry name" value="Hydrolase_like"/>
    <property type="match status" value="1"/>
</dbReference>
<proteinExistence type="predicted"/>
<dbReference type="GO" id="GO:0016791">
    <property type="term" value="F:phosphatase activity"/>
    <property type="evidence" value="ECO:0007669"/>
    <property type="project" value="TreeGrafter"/>
</dbReference>
<evidence type="ECO:0000313" key="1">
    <source>
        <dbReference type="EMBL" id="CAI9916714.1"/>
    </source>
</evidence>
<dbReference type="GO" id="GO:0005737">
    <property type="term" value="C:cytoplasm"/>
    <property type="evidence" value="ECO:0007669"/>
    <property type="project" value="TreeGrafter"/>
</dbReference>
<dbReference type="Proteomes" id="UP001642409">
    <property type="component" value="Unassembled WGS sequence"/>
</dbReference>
<dbReference type="InterPro" id="IPR036412">
    <property type="entry name" value="HAD-like_sf"/>
</dbReference>
<dbReference type="Pfam" id="PF13344">
    <property type="entry name" value="Hydrolase_6"/>
    <property type="match status" value="1"/>
</dbReference>
<dbReference type="SUPFAM" id="SSF56784">
    <property type="entry name" value="HAD-like"/>
    <property type="match status" value="1"/>
</dbReference>
<reference evidence="1" key="1">
    <citation type="submission" date="2023-06" db="EMBL/GenBank/DDBJ databases">
        <authorList>
            <person name="Kurt Z."/>
        </authorList>
    </citation>
    <scope>NUCLEOTIDE SEQUENCE</scope>
</reference>
<evidence type="ECO:0000313" key="3">
    <source>
        <dbReference type="Proteomes" id="UP001642409"/>
    </source>
</evidence>
<dbReference type="EMBL" id="CAXDID020000053">
    <property type="protein sequence ID" value="CAL6006291.1"/>
    <property type="molecule type" value="Genomic_DNA"/>
</dbReference>
<sequence>MNPVFLLDVDGVLKRGYDALECGQRALDYLNERRIPYLLVSNTTGDDEQISAHLSHILGRSISPLNFICASTPLTDLMSKIPVQTPILALGAPKFTRSYFNKFNLKSVFYSNELFRQFPDSCPQYKFTQTEPSESKTASYQNQEIEYLIFHSDSTDWYADNQIALDCVMNHGQMNPQIKGNPEHKVKIICTNPDLTYADKHILPRLTVGMQTEQVKAMYTLLTGKELEIEYHGKPYNKIFETAKNRFTDKTHTFYMIGDSLQSDIRGGNLNNCESVLVLTGKAQIGDWEQLDKEFTPKHVYGDVFEAIKDLTK</sequence>
<gene>
    <name evidence="2" type="ORF">HINF_LOCUS20089</name>
    <name evidence="1" type="ORF">HINF_LOCUS4359</name>
</gene>
<dbReference type="Gene3D" id="3.40.50.1000">
    <property type="entry name" value="HAD superfamily/HAD-like"/>
    <property type="match status" value="2"/>
</dbReference>
<dbReference type="AlphaFoldDB" id="A0AA86NBN3"/>
<dbReference type="InterPro" id="IPR006357">
    <property type="entry name" value="HAD-SF_hydro_IIA"/>
</dbReference>
<accession>A0AA86NBN3</accession>
<reference evidence="2 3" key="2">
    <citation type="submission" date="2024-07" db="EMBL/GenBank/DDBJ databases">
        <authorList>
            <person name="Akdeniz Z."/>
        </authorList>
    </citation>
    <scope>NUCLEOTIDE SEQUENCE [LARGE SCALE GENOMIC DNA]</scope>
</reference>
<dbReference type="NCBIfam" id="TIGR01460">
    <property type="entry name" value="HAD-SF-IIA"/>
    <property type="match status" value="1"/>
</dbReference>
<dbReference type="PANTHER" id="PTHR19288:SF93">
    <property type="entry name" value="FI11325P-RELATED"/>
    <property type="match status" value="1"/>
</dbReference>
<comment type="caution">
    <text evidence="1">The sequence shown here is derived from an EMBL/GenBank/DDBJ whole genome shotgun (WGS) entry which is preliminary data.</text>
</comment>
<dbReference type="InterPro" id="IPR023214">
    <property type="entry name" value="HAD_sf"/>
</dbReference>
<evidence type="ECO:0000313" key="2">
    <source>
        <dbReference type="EMBL" id="CAL6006291.1"/>
    </source>
</evidence>
<name>A0AA86NBN3_9EUKA</name>
<dbReference type="EMBL" id="CATOUU010000108">
    <property type="protein sequence ID" value="CAI9916714.1"/>
    <property type="molecule type" value="Genomic_DNA"/>
</dbReference>
<organism evidence="1">
    <name type="scientific">Hexamita inflata</name>
    <dbReference type="NCBI Taxonomy" id="28002"/>
    <lineage>
        <taxon>Eukaryota</taxon>
        <taxon>Metamonada</taxon>
        <taxon>Diplomonadida</taxon>
        <taxon>Hexamitidae</taxon>
        <taxon>Hexamitinae</taxon>
        <taxon>Hexamita</taxon>
    </lineage>
</organism>
<protein>
    <submittedName>
        <fullName evidence="1">Phosphatidyl synthase</fullName>
    </submittedName>
    <submittedName>
        <fullName evidence="2">Phosphatidyl_synthase</fullName>
    </submittedName>
</protein>
<dbReference type="PANTHER" id="PTHR19288">
    <property type="entry name" value="4-NITROPHENYLPHOSPHATASE-RELATED"/>
    <property type="match status" value="1"/>
</dbReference>